<feature type="compositionally biased region" description="Polar residues" evidence="1">
    <location>
        <begin position="149"/>
        <end position="161"/>
    </location>
</feature>
<dbReference type="OrthoDB" id="696961at2759"/>
<reference evidence="2" key="1">
    <citation type="submission" date="2020-10" db="EMBL/GenBank/DDBJ databases">
        <authorList>
            <person name="Han B."/>
            <person name="Lu T."/>
            <person name="Zhao Q."/>
            <person name="Huang X."/>
            <person name="Zhao Y."/>
        </authorList>
    </citation>
    <scope>NUCLEOTIDE SEQUENCE</scope>
</reference>
<feature type="compositionally biased region" description="Polar residues" evidence="1">
    <location>
        <begin position="192"/>
        <end position="209"/>
    </location>
</feature>
<feature type="compositionally biased region" description="Polar residues" evidence="1">
    <location>
        <begin position="170"/>
        <end position="180"/>
    </location>
</feature>
<feature type="compositionally biased region" description="Polar residues" evidence="1">
    <location>
        <begin position="387"/>
        <end position="406"/>
    </location>
</feature>
<proteinExistence type="predicted"/>
<accession>A0A811QWQ9</accession>
<dbReference type="AlphaFoldDB" id="A0A811QWQ9"/>
<dbReference type="Proteomes" id="UP000604825">
    <property type="component" value="Unassembled WGS sequence"/>
</dbReference>
<feature type="compositionally biased region" description="Polar residues" evidence="1">
    <location>
        <begin position="117"/>
        <end position="135"/>
    </location>
</feature>
<gene>
    <name evidence="2" type="ORF">NCGR_LOCUS44252</name>
</gene>
<sequence length="442" mass="47127">MNRRRAGMEFESEPETTLAPAGIEPIISFLRDPSTTAAATASTRSSSRALREMAMAFGSSASKSAASGAFSSYDLGTSLGFRLVTVRGKRFVELEGVAFDSEVLLPADVVLLDSPRSRSGSPDYTPLTPSSQQPGSLDYSPATPEYTPLTPSLQRSGSLYSPATPEYTPLTPSSQLSGSPVYSPATPECTPLTPSSQRSGSRDYSQATPPLTPPKRSGSPAYTPATANYTPRTPSGCCLSDYFNNFDRYCISPSTGYSSRAPASPEYTPASPSGCCSPDYSALFDDINDFCYTSPPSAGYSLRAASPEDAPIPYYTPGSPSGLCSPDYAMLFDDINAFCYTSPPSSAGYPLLAASPEYTPAIPEYTPATPEYTPLAPLSPLRRASSPEYTPSSPLVSDAVSGTSPPSHRRHHPYQRSRTSCCERRPSSSKHIQYFVIEDNLG</sequence>
<evidence type="ECO:0000313" key="3">
    <source>
        <dbReference type="Proteomes" id="UP000604825"/>
    </source>
</evidence>
<evidence type="ECO:0000256" key="1">
    <source>
        <dbReference type="SAM" id="MobiDB-lite"/>
    </source>
</evidence>
<feature type="region of interest" description="Disordered" evidence="1">
    <location>
        <begin position="373"/>
        <end position="426"/>
    </location>
</feature>
<name>A0A811QWQ9_9POAL</name>
<evidence type="ECO:0000313" key="2">
    <source>
        <dbReference type="EMBL" id="CAD6260829.1"/>
    </source>
</evidence>
<dbReference type="EMBL" id="CAJGYO010000011">
    <property type="protein sequence ID" value="CAD6260829.1"/>
    <property type="molecule type" value="Genomic_DNA"/>
</dbReference>
<comment type="caution">
    <text evidence="2">The sequence shown here is derived from an EMBL/GenBank/DDBJ whole genome shotgun (WGS) entry which is preliminary data.</text>
</comment>
<keyword evidence="3" id="KW-1185">Reference proteome</keyword>
<feature type="region of interest" description="Disordered" evidence="1">
    <location>
        <begin position="114"/>
        <end position="227"/>
    </location>
</feature>
<protein>
    <submittedName>
        <fullName evidence="2">Uncharacterized protein</fullName>
    </submittedName>
</protein>
<organism evidence="2 3">
    <name type="scientific">Miscanthus lutarioriparius</name>
    <dbReference type="NCBI Taxonomy" id="422564"/>
    <lineage>
        <taxon>Eukaryota</taxon>
        <taxon>Viridiplantae</taxon>
        <taxon>Streptophyta</taxon>
        <taxon>Embryophyta</taxon>
        <taxon>Tracheophyta</taxon>
        <taxon>Spermatophyta</taxon>
        <taxon>Magnoliopsida</taxon>
        <taxon>Liliopsida</taxon>
        <taxon>Poales</taxon>
        <taxon>Poaceae</taxon>
        <taxon>PACMAD clade</taxon>
        <taxon>Panicoideae</taxon>
        <taxon>Andropogonodae</taxon>
        <taxon>Andropogoneae</taxon>
        <taxon>Saccharinae</taxon>
        <taxon>Miscanthus</taxon>
    </lineage>
</organism>